<keyword evidence="1" id="KW-0812">Transmembrane</keyword>
<keyword evidence="1" id="KW-0472">Membrane</keyword>
<evidence type="ECO:0000313" key="2">
    <source>
        <dbReference type="EMBL" id="OGD62305.1"/>
    </source>
</evidence>
<dbReference type="Proteomes" id="UP000178583">
    <property type="component" value="Unassembled WGS sequence"/>
</dbReference>
<organism evidence="2 3">
    <name type="scientific">Candidatus Berkelbacteria bacterium RIFOXYA2_FULL_43_10</name>
    <dbReference type="NCBI Taxonomy" id="1797472"/>
    <lineage>
        <taxon>Bacteria</taxon>
        <taxon>Candidatus Berkelbacteria</taxon>
    </lineage>
</organism>
<accession>A0A1F5E4L4</accession>
<gene>
    <name evidence="2" type="ORF">A2215_03670</name>
</gene>
<keyword evidence="1" id="KW-1133">Transmembrane helix</keyword>
<evidence type="ECO:0000313" key="3">
    <source>
        <dbReference type="Proteomes" id="UP000178583"/>
    </source>
</evidence>
<proteinExistence type="predicted"/>
<reference evidence="2 3" key="1">
    <citation type="journal article" date="2016" name="Nat. Commun.">
        <title>Thousands of microbial genomes shed light on interconnected biogeochemical processes in an aquifer system.</title>
        <authorList>
            <person name="Anantharaman K."/>
            <person name="Brown C.T."/>
            <person name="Hug L.A."/>
            <person name="Sharon I."/>
            <person name="Castelle C.J."/>
            <person name="Probst A.J."/>
            <person name="Thomas B.C."/>
            <person name="Singh A."/>
            <person name="Wilkins M.J."/>
            <person name="Karaoz U."/>
            <person name="Brodie E.L."/>
            <person name="Williams K.H."/>
            <person name="Hubbard S.S."/>
            <person name="Banfield J.F."/>
        </authorList>
    </citation>
    <scope>NUCLEOTIDE SEQUENCE [LARGE SCALE GENOMIC DNA]</scope>
</reference>
<dbReference type="EMBL" id="MEZY01000051">
    <property type="protein sequence ID" value="OGD62305.1"/>
    <property type="molecule type" value="Genomic_DNA"/>
</dbReference>
<evidence type="ECO:0008006" key="4">
    <source>
        <dbReference type="Google" id="ProtNLM"/>
    </source>
</evidence>
<sequence>MPSIKQKIEKEIESGEVKMEPRSSFVFKNVILIVAIVLAIILAVFYASMAIFALRAGGIIFLPYLGLSLIPLIFLYLPWELIFIIAVLVILIELLAKRYPYFYKHSPLFTIGAIALVLLVAGIALALSGVHERLSGAGVGRGPGFAGPGYERMEHMRPEGLFIGKITAIDGNDITVKLENGDEAKVVTNDETRGITNLKIGEVISVIGEYNDSTINADAIRPIRGRGFFGKDISRKAPPCDDCGEI</sequence>
<protein>
    <recommendedName>
        <fullName evidence="4">DUF5666 domain-containing protein</fullName>
    </recommendedName>
</protein>
<feature type="transmembrane region" description="Helical" evidence="1">
    <location>
        <begin position="73"/>
        <end position="96"/>
    </location>
</feature>
<evidence type="ECO:0000256" key="1">
    <source>
        <dbReference type="SAM" id="Phobius"/>
    </source>
</evidence>
<dbReference type="AlphaFoldDB" id="A0A1F5E4L4"/>
<name>A0A1F5E4L4_9BACT</name>
<comment type="caution">
    <text evidence="2">The sequence shown here is derived from an EMBL/GenBank/DDBJ whole genome shotgun (WGS) entry which is preliminary data.</text>
</comment>
<feature type="transmembrane region" description="Helical" evidence="1">
    <location>
        <begin position="108"/>
        <end position="127"/>
    </location>
</feature>
<feature type="transmembrane region" description="Helical" evidence="1">
    <location>
        <begin position="30"/>
        <end position="53"/>
    </location>
</feature>